<dbReference type="SUPFAM" id="SSF52540">
    <property type="entry name" value="P-loop containing nucleoside triphosphate hydrolases"/>
    <property type="match status" value="1"/>
</dbReference>
<dbReference type="SUPFAM" id="SSF48452">
    <property type="entry name" value="TPR-like"/>
    <property type="match status" value="2"/>
</dbReference>
<feature type="repeat" description="TPR" evidence="1">
    <location>
        <begin position="563"/>
        <end position="596"/>
    </location>
</feature>
<sequence length="869" mass="96299">MRRKPDTQVSGQAAVGIGNDNHGLIITGPVTLKQEESNTRTGPARLLPPGLPDFTGRQSEIEEIELGNRSKNVMATIITGKPGVGKTSLALHVAYKFYSEYKDGAFYADLRGIEKDPTPPHEILGRLLSGVGIPEEEIPADVDRRLDRYRQEFSGLRVVIILDNAGSESQVRPLIPPGGEALVLITSRFQLNGLEAVRQLSLDVFDEESSISFLRKVVGDSALEESITSAREVGTLCGHLPLALRIAANRLRMIQMSDLAEELRDQQNRLGALEIGDLAIRAAFNLSFRKLGKNKRNSLKRLSCVPDVDFGSGICGALDDSDEQSAARTLRKLAEANLIEASGRPGRYRFHDLIKVYVRGKFEQDSYKKREAATKRMLDWVSYSALKANMILTGQIENIQFPATRMAKMDSVEDAATWMDQEGRNATSAIPLLIQANDPDKAKSLAVQLCFAYELLGDWQAWEDVISHGIRLAKQFPSSFYELTILGAKVNLLRYRRDFDSALSLAESIYPKALSTKNKMLIANTTNLLGCLRMDVGDNDGALPLLMECLSLNEDIGLRHEIGKILYNLGTVHRSSGRFHEAIKNFEQDLEVCLEAKDASGAAETMNTLALTFIDIGEFAKAEKYQRDSLRIFQSLGNPHKVSMVCNDLAVCLRQQGRIEEALELHLEDVERSRQCGNLSGEALAKANAAVLLMVIDENEEADSLFKEAISIFDALGDRVRLARTVVGQIPLLFQVNQGDLAADEANKAIAILLQRGEIKDVVHAHASLALEFNKRGDNPSALPHVEEALRITEEFKSPIFRATACLMATVVFSDLEQSDPARKYVKEFASIVNERPELAVYFAEHYPVLVQKGYPEMNDLSSRMKRND</sequence>
<dbReference type="PANTHER" id="PTHR47691:SF3">
    <property type="entry name" value="HTH-TYPE TRANSCRIPTIONAL REGULATOR RV0890C-RELATED"/>
    <property type="match status" value="1"/>
</dbReference>
<evidence type="ECO:0000256" key="1">
    <source>
        <dbReference type="PROSITE-ProRule" id="PRU00339"/>
    </source>
</evidence>
<dbReference type="PROSITE" id="PS50005">
    <property type="entry name" value="TPR"/>
    <property type="match status" value="1"/>
</dbReference>
<proteinExistence type="predicted"/>
<evidence type="ECO:0000313" key="4">
    <source>
        <dbReference type="Proteomes" id="UP000721954"/>
    </source>
</evidence>
<dbReference type="InterPro" id="IPR019734">
    <property type="entry name" value="TPR_rpt"/>
</dbReference>
<dbReference type="Gene3D" id="3.40.50.300">
    <property type="entry name" value="P-loop containing nucleotide triphosphate hydrolases"/>
    <property type="match status" value="1"/>
</dbReference>
<dbReference type="Pfam" id="PF13424">
    <property type="entry name" value="TPR_12"/>
    <property type="match status" value="2"/>
</dbReference>
<dbReference type="InterPro" id="IPR011990">
    <property type="entry name" value="TPR-like_helical_dom_sf"/>
</dbReference>
<name>A0ABS3Y6V1_9ACTN</name>
<comment type="caution">
    <text evidence="3">The sequence shown here is derived from an EMBL/GenBank/DDBJ whole genome shotgun (WGS) entry which is preliminary data.</text>
</comment>
<protein>
    <submittedName>
        <fullName evidence="3">Tetratricopeptide repeat protein</fullName>
    </submittedName>
</protein>
<dbReference type="RefSeq" id="WP_209214358.1">
    <property type="nucleotide sequence ID" value="NZ_JAFFZM010000029.1"/>
</dbReference>
<dbReference type="EMBL" id="JAFFZM010000029">
    <property type="protein sequence ID" value="MBO8202867.1"/>
    <property type="molecule type" value="Genomic_DNA"/>
</dbReference>
<dbReference type="PANTHER" id="PTHR47691">
    <property type="entry name" value="REGULATOR-RELATED"/>
    <property type="match status" value="1"/>
</dbReference>
<keyword evidence="4" id="KW-1185">Reference proteome</keyword>
<dbReference type="GeneID" id="96263242"/>
<dbReference type="InterPro" id="IPR027417">
    <property type="entry name" value="P-loop_NTPase"/>
</dbReference>
<dbReference type="Gene3D" id="1.25.40.10">
    <property type="entry name" value="Tetratricopeptide repeat domain"/>
    <property type="match status" value="2"/>
</dbReference>
<dbReference type="Proteomes" id="UP000721954">
    <property type="component" value="Unassembled WGS sequence"/>
</dbReference>
<evidence type="ECO:0000313" key="3">
    <source>
        <dbReference type="EMBL" id="MBO8202867.1"/>
    </source>
</evidence>
<dbReference type="PRINTS" id="PR00364">
    <property type="entry name" value="DISEASERSIST"/>
</dbReference>
<evidence type="ECO:0000256" key="2">
    <source>
        <dbReference type="SAM" id="MobiDB-lite"/>
    </source>
</evidence>
<organism evidence="3 4">
    <name type="scientific">Streptomyces smyrnaeus</name>
    <dbReference type="NCBI Taxonomy" id="1387713"/>
    <lineage>
        <taxon>Bacteria</taxon>
        <taxon>Bacillati</taxon>
        <taxon>Actinomycetota</taxon>
        <taxon>Actinomycetes</taxon>
        <taxon>Kitasatosporales</taxon>
        <taxon>Streptomycetaceae</taxon>
        <taxon>Streptomyces</taxon>
    </lineage>
</organism>
<reference evidence="3 4" key="1">
    <citation type="submission" date="2021-02" db="EMBL/GenBank/DDBJ databases">
        <title>Streptomyces spirodelae sp. nov., isolated from duckweed.</title>
        <authorList>
            <person name="Saimee Y."/>
            <person name="Duangmal K."/>
        </authorList>
    </citation>
    <scope>NUCLEOTIDE SEQUENCE [LARGE SCALE GENOMIC DNA]</scope>
    <source>
        <strain evidence="3 4">DSM 42105</strain>
    </source>
</reference>
<gene>
    <name evidence="3" type="ORF">JW613_32015</name>
</gene>
<dbReference type="SMART" id="SM00028">
    <property type="entry name" value="TPR"/>
    <property type="match status" value="6"/>
</dbReference>
<keyword evidence="1" id="KW-0802">TPR repeat</keyword>
<feature type="region of interest" description="Disordered" evidence="2">
    <location>
        <begin position="34"/>
        <end position="54"/>
    </location>
</feature>
<accession>A0ABS3Y6V1</accession>